<dbReference type="InterPro" id="IPR018060">
    <property type="entry name" value="HTH_AraC"/>
</dbReference>
<evidence type="ECO:0000256" key="3">
    <source>
        <dbReference type="ARBA" id="ARBA00023163"/>
    </source>
</evidence>
<evidence type="ECO:0000256" key="2">
    <source>
        <dbReference type="ARBA" id="ARBA00023125"/>
    </source>
</evidence>
<dbReference type="RefSeq" id="WP_215792209.1">
    <property type="nucleotide sequence ID" value="NZ_JAHKKG010000010.1"/>
</dbReference>
<dbReference type="PANTHER" id="PTHR46796">
    <property type="entry name" value="HTH-TYPE TRANSCRIPTIONAL ACTIVATOR RHAS-RELATED"/>
    <property type="match status" value="1"/>
</dbReference>
<dbReference type="InterPro" id="IPR035418">
    <property type="entry name" value="AraC-bd_2"/>
</dbReference>
<keyword evidence="1" id="KW-0805">Transcription regulation</keyword>
<dbReference type="PANTHER" id="PTHR46796:SF12">
    <property type="entry name" value="HTH-TYPE DNA-BINDING TRANSCRIPTIONAL ACTIVATOR EUTR"/>
    <property type="match status" value="1"/>
</dbReference>
<feature type="domain" description="HTH araC/xylS-type" evidence="4">
    <location>
        <begin position="221"/>
        <end position="322"/>
    </location>
</feature>
<dbReference type="Proteomes" id="UP001519654">
    <property type="component" value="Unassembled WGS sequence"/>
</dbReference>
<dbReference type="Pfam" id="PF14525">
    <property type="entry name" value="AraC_binding_2"/>
    <property type="match status" value="1"/>
</dbReference>
<name>A0ABS5YZ37_9ACTN</name>
<accession>A0ABS5YZ37</accession>
<dbReference type="PROSITE" id="PS01124">
    <property type="entry name" value="HTH_ARAC_FAMILY_2"/>
    <property type="match status" value="1"/>
</dbReference>
<keyword evidence="2" id="KW-0238">DNA-binding</keyword>
<dbReference type="InterPro" id="IPR009057">
    <property type="entry name" value="Homeodomain-like_sf"/>
</dbReference>
<evidence type="ECO:0000313" key="5">
    <source>
        <dbReference type="EMBL" id="MBU2667954.1"/>
    </source>
</evidence>
<dbReference type="InterPro" id="IPR050204">
    <property type="entry name" value="AraC_XylS_family_regulators"/>
</dbReference>
<organism evidence="5 6">
    <name type="scientific">Paractinoplanes bogorensis</name>
    <dbReference type="NCBI Taxonomy" id="1610840"/>
    <lineage>
        <taxon>Bacteria</taxon>
        <taxon>Bacillati</taxon>
        <taxon>Actinomycetota</taxon>
        <taxon>Actinomycetes</taxon>
        <taxon>Micromonosporales</taxon>
        <taxon>Micromonosporaceae</taxon>
        <taxon>Paractinoplanes</taxon>
    </lineage>
</organism>
<dbReference type="SMART" id="SM00342">
    <property type="entry name" value="HTH_ARAC"/>
    <property type="match status" value="1"/>
</dbReference>
<proteinExistence type="predicted"/>
<sequence length="322" mass="35306">MSANEVPIIHAATESRDFEEVRDLITRRYVDHIPMLDGSGHDFEFRSRMISAGGLIIDRPRYLARMSFRTEPFPTFLTSSVLSGRYSVATGRLHGQASAGEVILYPPGAALDLVLDRSDQYILQLPMEAVNRAAGRLGVKPGDLSFDGVTPINAAAGRRWADTVVYLIRMLTVPGETAIHPLMLSTLIETAAATAVTVFPNTSMTMDYVAGPHPTAPAVVRRAIDYVEAHAADPITLEDIAAAAGVGVRTLQAGFRRYLDTTPIGYLFRVRLDHAHYALQAADPTVETVATIAHRWGFTHLGRFSARYRSTFGRRPSETLRS</sequence>
<dbReference type="SUPFAM" id="SSF46689">
    <property type="entry name" value="Homeodomain-like"/>
    <property type="match status" value="1"/>
</dbReference>
<dbReference type="Pfam" id="PF12833">
    <property type="entry name" value="HTH_18"/>
    <property type="match status" value="1"/>
</dbReference>
<evidence type="ECO:0000313" key="6">
    <source>
        <dbReference type="Proteomes" id="UP001519654"/>
    </source>
</evidence>
<gene>
    <name evidence="5" type="ORF">KOI35_31030</name>
</gene>
<dbReference type="Gene3D" id="1.10.10.60">
    <property type="entry name" value="Homeodomain-like"/>
    <property type="match status" value="1"/>
</dbReference>
<dbReference type="EMBL" id="JAHKKG010000010">
    <property type="protein sequence ID" value="MBU2667954.1"/>
    <property type="molecule type" value="Genomic_DNA"/>
</dbReference>
<keyword evidence="6" id="KW-1185">Reference proteome</keyword>
<protein>
    <submittedName>
        <fullName evidence="5">AraC family transcriptional regulator</fullName>
    </submittedName>
</protein>
<comment type="caution">
    <text evidence="5">The sequence shown here is derived from an EMBL/GenBank/DDBJ whole genome shotgun (WGS) entry which is preliminary data.</text>
</comment>
<keyword evidence="3" id="KW-0804">Transcription</keyword>
<evidence type="ECO:0000259" key="4">
    <source>
        <dbReference type="PROSITE" id="PS01124"/>
    </source>
</evidence>
<evidence type="ECO:0000256" key="1">
    <source>
        <dbReference type="ARBA" id="ARBA00023015"/>
    </source>
</evidence>
<reference evidence="5 6" key="1">
    <citation type="submission" date="2021-06" db="EMBL/GenBank/DDBJ databases">
        <title>Actinoplanes lichenicola sp. nov., and Actinoplanes ovalisporus sp. nov., isolated from lichen in Thailand.</title>
        <authorList>
            <person name="Saeng-In P."/>
            <person name="Kanchanasin P."/>
            <person name="Yuki M."/>
            <person name="Kudo T."/>
            <person name="Ohkuma M."/>
            <person name="Phongsopitanun W."/>
            <person name="Tanasupawat S."/>
        </authorList>
    </citation>
    <scope>NUCLEOTIDE SEQUENCE [LARGE SCALE GENOMIC DNA]</scope>
    <source>
        <strain evidence="5 6">NBRC 110975</strain>
    </source>
</reference>